<dbReference type="GeneID" id="18820204"/>
<feature type="region of interest" description="Disordered" evidence="1">
    <location>
        <begin position="1"/>
        <end position="33"/>
    </location>
</feature>
<gene>
    <name evidence="2" type="ORF">SERLADRAFT_472838</name>
</gene>
<dbReference type="HOGENOM" id="CLU_2135068_0_0_1"/>
<dbReference type="AlphaFoldDB" id="F8P423"/>
<evidence type="ECO:0000256" key="1">
    <source>
        <dbReference type="SAM" id="MobiDB-lite"/>
    </source>
</evidence>
<feature type="compositionally biased region" description="Polar residues" evidence="1">
    <location>
        <begin position="11"/>
        <end position="33"/>
    </location>
</feature>
<proteinExistence type="predicted"/>
<dbReference type="EMBL" id="GL945437">
    <property type="protein sequence ID" value="EGO22271.1"/>
    <property type="molecule type" value="Genomic_DNA"/>
</dbReference>
<name>F8P423_SERL9</name>
<accession>F8P423</accession>
<protein>
    <submittedName>
        <fullName evidence="2">Uncharacterized protein</fullName>
    </submittedName>
</protein>
<evidence type="ECO:0000313" key="2">
    <source>
        <dbReference type="EMBL" id="EGO22271.1"/>
    </source>
</evidence>
<dbReference type="RefSeq" id="XP_007320809.1">
    <property type="nucleotide sequence ID" value="XM_007320747.1"/>
</dbReference>
<reference evidence="2" key="1">
    <citation type="submission" date="2011-04" db="EMBL/GenBank/DDBJ databases">
        <title>Evolution of plant cell wall degrading machinery underlies the functional diversity of forest fungi.</title>
        <authorList>
            <consortium name="US DOE Joint Genome Institute (JGI-PGF)"/>
            <person name="Eastwood D.C."/>
            <person name="Floudas D."/>
            <person name="Binder M."/>
            <person name="Majcherczyk A."/>
            <person name="Schneider P."/>
            <person name="Aerts A."/>
            <person name="Asiegbu F.O."/>
            <person name="Baker S.E."/>
            <person name="Barry K."/>
            <person name="Bendiksby M."/>
            <person name="Blumentritt M."/>
            <person name="Coutinho P.M."/>
            <person name="Cullen D."/>
            <person name="Cullen D."/>
            <person name="Gathman A."/>
            <person name="Goodell B."/>
            <person name="Henrissat B."/>
            <person name="Ihrmark K."/>
            <person name="Kauserud H."/>
            <person name="Kohler A."/>
            <person name="LaButti K."/>
            <person name="Lapidus A."/>
            <person name="Lavin J.L."/>
            <person name="Lee Y.-H."/>
            <person name="Lindquist E."/>
            <person name="Lilly W."/>
            <person name="Lucas S."/>
            <person name="Morin E."/>
            <person name="Murat C."/>
            <person name="Oguiza J.A."/>
            <person name="Park J."/>
            <person name="Pisabarro A.G."/>
            <person name="Riley R."/>
            <person name="Rosling A."/>
            <person name="Salamov A."/>
            <person name="Schmidt O."/>
            <person name="Schmutz J."/>
            <person name="Skrede I."/>
            <person name="Stenlid J."/>
            <person name="Wiebenga A."/>
            <person name="Xie X."/>
            <person name="Kues U."/>
            <person name="Hibbett D.S."/>
            <person name="Hoffmeister D."/>
            <person name="Hogberg N."/>
            <person name="Martin F."/>
            <person name="Grigoriev I.V."/>
            <person name="Watkinson S.C."/>
        </authorList>
    </citation>
    <scope>NUCLEOTIDE SEQUENCE</scope>
    <source>
        <strain evidence="2">S7.9</strain>
    </source>
</reference>
<dbReference type="KEGG" id="sla:SERLADRAFT_472838"/>
<dbReference type="Proteomes" id="UP000008064">
    <property type="component" value="Unassembled WGS sequence"/>
</dbReference>
<organism>
    <name type="scientific">Serpula lacrymans var. lacrymans (strain S7.9)</name>
    <name type="common">Dry rot fungus</name>
    <dbReference type="NCBI Taxonomy" id="578457"/>
    <lineage>
        <taxon>Eukaryota</taxon>
        <taxon>Fungi</taxon>
        <taxon>Dikarya</taxon>
        <taxon>Basidiomycota</taxon>
        <taxon>Agaricomycotina</taxon>
        <taxon>Agaricomycetes</taxon>
        <taxon>Agaricomycetidae</taxon>
        <taxon>Boletales</taxon>
        <taxon>Coniophorineae</taxon>
        <taxon>Serpulaceae</taxon>
        <taxon>Serpula</taxon>
    </lineage>
</organism>
<sequence>MCSLAERDTITPATGSSDVSFIVQPTPQNNSTTARVTPITTLIGRPDPSPEFTTPLHGEIIPQLSTNQVRSLSTLRSVPCRSSDLLQVITICKLACLDLRECGAQVSYCDPGL</sequence>